<comment type="caution">
    <text evidence="1">The sequence shown here is derived from an EMBL/GenBank/DDBJ whole genome shotgun (WGS) entry which is preliminary data.</text>
</comment>
<name>A0A9W7KUH3_9STRA</name>
<evidence type="ECO:0000313" key="1">
    <source>
        <dbReference type="EMBL" id="GMI11766.1"/>
    </source>
</evidence>
<organism evidence="1 2">
    <name type="scientific">Triparma laevis f. longispina</name>
    <dbReference type="NCBI Taxonomy" id="1714387"/>
    <lineage>
        <taxon>Eukaryota</taxon>
        <taxon>Sar</taxon>
        <taxon>Stramenopiles</taxon>
        <taxon>Ochrophyta</taxon>
        <taxon>Bolidophyceae</taxon>
        <taxon>Parmales</taxon>
        <taxon>Triparmaceae</taxon>
        <taxon>Triparma</taxon>
    </lineage>
</organism>
<evidence type="ECO:0000313" key="2">
    <source>
        <dbReference type="Proteomes" id="UP001165122"/>
    </source>
</evidence>
<protein>
    <submittedName>
        <fullName evidence="1">Uncharacterized protein</fullName>
    </submittedName>
</protein>
<dbReference type="Proteomes" id="UP001165122">
    <property type="component" value="Unassembled WGS sequence"/>
</dbReference>
<accession>A0A9W7KUH3</accession>
<dbReference type="AlphaFoldDB" id="A0A9W7KUH3"/>
<gene>
    <name evidence="1" type="ORF">TrLO_g14731</name>
</gene>
<proteinExistence type="predicted"/>
<sequence>MDNLIHTFGPDHRDEPIHGSLGLHFVLLHGGPHSLVVSWCEICLVETFFDDNDGYHSWDLPIWYCLKNENSAVATLQLLIDKVGPSRWWTIGSDGCCLLDSKYCKTEEMRDLVCKYITLQPSNGECLYEDLEGEELAKVFDKKLDAWEGDGDGFWAEEEVKDWIKYL</sequence>
<keyword evidence="2" id="KW-1185">Reference proteome</keyword>
<reference evidence="2" key="1">
    <citation type="journal article" date="2023" name="Commun. Biol.">
        <title>Genome analysis of Parmales, the sister group of diatoms, reveals the evolutionary specialization of diatoms from phago-mixotrophs to photoautotrophs.</title>
        <authorList>
            <person name="Ban H."/>
            <person name="Sato S."/>
            <person name="Yoshikawa S."/>
            <person name="Yamada K."/>
            <person name="Nakamura Y."/>
            <person name="Ichinomiya M."/>
            <person name="Sato N."/>
            <person name="Blanc-Mathieu R."/>
            <person name="Endo H."/>
            <person name="Kuwata A."/>
            <person name="Ogata H."/>
        </authorList>
    </citation>
    <scope>NUCLEOTIDE SEQUENCE [LARGE SCALE GENOMIC DNA]</scope>
    <source>
        <strain evidence="2">NIES 3700</strain>
    </source>
</reference>
<dbReference type="EMBL" id="BRXW01000167">
    <property type="protein sequence ID" value="GMI11766.1"/>
    <property type="molecule type" value="Genomic_DNA"/>
</dbReference>